<dbReference type="WBParaSite" id="RSKR_0000635850.1">
    <property type="protein sequence ID" value="RSKR_0000635850.1"/>
    <property type="gene ID" value="RSKR_0000635850"/>
</dbReference>
<evidence type="ECO:0000313" key="1">
    <source>
        <dbReference type="Proteomes" id="UP000095286"/>
    </source>
</evidence>
<accession>A0AC35U155</accession>
<sequence length="456" mass="51899">MSNQTKLKKEDSNNKNKLNEKATSSSNEKPVTEPSLHENSQNAGNRTGLPDIETRTTISRMDVLSEFICDNYLSQSQTYAQLNKKLCLRDFMYYTICRMFPQCSLYIVGSSLNGFGNKASDMDLCLIVKEIAAMDSRRNDTHVDPRTNVVDKFTGIGLVNNLHLIVAKVPILRITFKEPFQDITVDLNANNPNTYLLAAYSNCTLVRPLVFAVKEWAKRRKMNDANKSTFTSYSLVLMCIHYLQTGGDQKILPSLQERYPHKFNQKDIRFLSVAVSLELPPEKEWKSQSNASLSQLLVGFLKYYAEEFDFDKDAISIRMGTKVTREQLSKYTSQYKSQWNCVCIEEPFLLLNTAHSVFDVKVFRAIKNCFINSYKELNENRDFASFLNGPTILNEVGNYIIIPPGGVQYNYPKQGSNIYSRSTDMESTDDDTQKSSTDEESKSECENVSSDSGIDR</sequence>
<name>A0AC35U155_9BILA</name>
<evidence type="ECO:0000313" key="2">
    <source>
        <dbReference type="WBParaSite" id="RSKR_0000635850.1"/>
    </source>
</evidence>
<organism evidence="1 2">
    <name type="scientific">Rhabditophanes sp. KR3021</name>
    <dbReference type="NCBI Taxonomy" id="114890"/>
    <lineage>
        <taxon>Eukaryota</taxon>
        <taxon>Metazoa</taxon>
        <taxon>Ecdysozoa</taxon>
        <taxon>Nematoda</taxon>
        <taxon>Chromadorea</taxon>
        <taxon>Rhabditida</taxon>
        <taxon>Tylenchina</taxon>
        <taxon>Panagrolaimomorpha</taxon>
        <taxon>Strongyloidoidea</taxon>
        <taxon>Alloionematidae</taxon>
        <taxon>Rhabditophanes</taxon>
    </lineage>
</organism>
<proteinExistence type="predicted"/>
<protein>
    <submittedName>
        <fullName evidence="2">PAP-associated domain-containing protein</fullName>
    </submittedName>
</protein>
<reference evidence="2" key="1">
    <citation type="submission" date="2016-11" db="UniProtKB">
        <authorList>
            <consortium name="WormBaseParasite"/>
        </authorList>
    </citation>
    <scope>IDENTIFICATION</scope>
    <source>
        <strain evidence="2">KR3021</strain>
    </source>
</reference>
<dbReference type="Proteomes" id="UP000095286">
    <property type="component" value="Unplaced"/>
</dbReference>